<dbReference type="RefSeq" id="WP_134754167.1">
    <property type="nucleotide sequence ID" value="NZ_CP038149.1"/>
</dbReference>
<gene>
    <name evidence="1" type="ORF">E1956_25960</name>
</gene>
<reference evidence="1 2" key="1">
    <citation type="submission" date="2019-03" db="EMBL/GenBank/DDBJ databases">
        <title>Paraburkholderia sp. 7MH5, isolated from subtropical forest soil.</title>
        <authorList>
            <person name="Gao Z.-H."/>
            <person name="Qiu L.-H."/>
        </authorList>
    </citation>
    <scope>NUCLEOTIDE SEQUENCE [LARGE SCALE GENOMIC DNA]</scope>
    <source>
        <strain evidence="1 2">7MH5</strain>
    </source>
</reference>
<keyword evidence="2" id="KW-1185">Reference proteome</keyword>
<dbReference type="EMBL" id="CP038149">
    <property type="protein sequence ID" value="QBR00483.1"/>
    <property type="molecule type" value="Genomic_DNA"/>
</dbReference>
<proteinExistence type="predicted"/>
<dbReference type="Proteomes" id="UP000295727">
    <property type="component" value="Chromosome 2"/>
</dbReference>
<accession>A0A4V1AZU4</accession>
<organism evidence="1 2">
    <name type="scientific">Paraburkholderia pallida</name>
    <dbReference type="NCBI Taxonomy" id="2547399"/>
    <lineage>
        <taxon>Bacteria</taxon>
        <taxon>Pseudomonadati</taxon>
        <taxon>Pseudomonadota</taxon>
        <taxon>Betaproteobacteria</taxon>
        <taxon>Burkholderiales</taxon>
        <taxon>Burkholderiaceae</taxon>
        <taxon>Paraburkholderia</taxon>
    </lineage>
</organism>
<evidence type="ECO:0000313" key="1">
    <source>
        <dbReference type="EMBL" id="QBR00483.1"/>
    </source>
</evidence>
<evidence type="ECO:0000313" key="2">
    <source>
        <dbReference type="Proteomes" id="UP000295727"/>
    </source>
</evidence>
<dbReference type="KEGG" id="ppai:E1956_25960"/>
<sequence>MMRWRTEVFRGRVMTACIDETIDEAGLMQVYITRPYGYYTPPHGSLRQPDIQGHSCGPFTSVYAAYAAAFNDCRRCILQDVTREIVGHQV</sequence>
<protein>
    <submittedName>
        <fullName evidence="1">Uncharacterized protein</fullName>
    </submittedName>
</protein>
<name>A0A4V1AZU4_9BURK</name>
<dbReference type="AlphaFoldDB" id="A0A4V1AZU4"/>